<proteinExistence type="inferred from homology"/>
<evidence type="ECO:0000313" key="10">
    <source>
        <dbReference type="EMBL" id="MDQ0270921.1"/>
    </source>
</evidence>
<feature type="domain" description="AAA" evidence="9">
    <location>
        <begin position="60"/>
        <end position="189"/>
    </location>
</feature>
<comment type="caution">
    <text evidence="10">The sequence shown here is derived from an EMBL/GenBank/DDBJ whole genome shotgun (WGS) entry which is preliminary data.</text>
</comment>
<dbReference type="RefSeq" id="WP_307475728.1">
    <property type="nucleotide sequence ID" value="NZ_JAUSUB010000011.1"/>
</dbReference>
<dbReference type="PANTHER" id="PTHR32309:SF13">
    <property type="entry name" value="FERRIC ENTEROBACTIN TRANSPORT PROTEIN FEPE"/>
    <property type="match status" value="1"/>
</dbReference>
<evidence type="ECO:0000256" key="2">
    <source>
        <dbReference type="ARBA" id="ARBA00011903"/>
    </source>
</evidence>
<dbReference type="InterPro" id="IPR027417">
    <property type="entry name" value="P-loop_NTPase"/>
</dbReference>
<evidence type="ECO:0000256" key="1">
    <source>
        <dbReference type="ARBA" id="ARBA00007316"/>
    </source>
</evidence>
<dbReference type="NCBIfam" id="TIGR01007">
    <property type="entry name" value="eps_fam"/>
    <property type="match status" value="1"/>
</dbReference>
<gene>
    <name evidence="10" type="ORF">J2S17_002807</name>
</gene>
<dbReference type="InterPro" id="IPR025669">
    <property type="entry name" value="AAA_dom"/>
</dbReference>
<sequence>MSLNKRKTSKPAGQRNLVTFSHPDSIISEQFRTIRTNIQFINGEKNNPILLITSPSKLEGKSTSAANIAVSMAQQKEKVLLIDASLRNPAIHEIFQLPHTAGLTDVLKGYITFEEAVVSSQIPGLKILPSGKVPTNPSELLSSKAMKRLLDKVSPLYDITLIDSPSVLDVTDTKILANLSDGVILVVRQGKTKAEHTYNAKRVLQYAKSQIIGVILNEQNK</sequence>
<comment type="similarity">
    <text evidence="1">Belongs to the CpsD/CapB family.</text>
</comment>
<keyword evidence="11" id="KW-1185">Reference proteome</keyword>
<dbReference type="PANTHER" id="PTHR32309">
    <property type="entry name" value="TYROSINE-PROTEIN KINASE"/>
    <property type="match status" value="1"/>
</dbReference>
<reference evidence="10 11" key="1">
    <citation type="submission" date="2023-07" db="EMBL/GenBank/DDBJ databases">
        <title>Genomic Encyclopedia of Type Strains, Phase IV (KMG-IV): sequencing the most valuable type-strain genomes for metagenomic binning, comparative biology and taxonomic classification.</title>
        <authorList>
            <person name="Goeker M."/>
        </authorList>
    </citation>
    <scope>NUCLEOTIDE SEQUENCE [LARGE SCALE GENOMIC DNA]</scope>
    <source>
        <strain evidence="10 11">DSM 23494</strain>
    </source>
</reference>
<evidence type="ECO:0000256" key="7">
    <source>
        <dbReference type="ARBA" id="ARBA00023137"/>
    </source>
</evidence>
<dbReference type="InterPro" id="IPR050445">
    <property type="entry name" value="Bact_polysacc_biosynth/exp"/>
</dbReference>
<keyword evidence="6" id="KW-0067">ATP-binding</keyword>
<dbReference type="CDD" id="cd05387">
    <property type="entry name" value="BY-kinase"/>
    <property type="match status" value="1"/>
</dbReference>
<keyword evidence="4" id="KW-0547">Nucleotide-binding</keyword>
<keyword evidence="5 10" id="KW-0418">Kinase</keyword>
<dbReference type="Pfam" id="PF13614">
    <property type="entry name" value="AAA_31"/>
    <property type="match status" value="1"/>
</dbReference>
<dbReference type="EMBL" id="JAUSUB010000011">
    <property type="protein sequence ID" value="MDQ0270921.1"/>
    <property type="molecule type" value="Genomic_DNA"/>
</dbReference>
<evidence type="ECO:0000313" key="11">
    <source>
        <dbReference type="Proteomes" id="UP001238088"/>
    </source>
</evidence>
<evidence type="ECO:0000259" key="9">
    <source>
        <dbReference type="Pfam" id="PF13614"/>
    </source>
</evidence>
<dbReference type="EC" id="2.7.10.2" evidence="2"/>
<name>A0ABU0AJN8_9BACI</name>
<accession>A0ABU0AJN8</accession>
<evidence type="ECO:0000256" key="6">
    <source>
        <dbReference type="ARBA" id="ARBA00022840"/>
    </source>
</evidence>
<organism evidence="10 11">
    <name type="scientific">Cytobacillus purgationiresistens</name>
    <dbReference type="NCBI Taxonomy" id="863449"/>
    <lineage>
        <taxon>Bacteria</taxon>
        <taxon>Bacillati</taxon>
        <taxon>Bacillota</taxon>
        <taxon>Bacilli</taxon>
        <taxon>Bacillales</taxon>
        <taxon>Bacillaceae</taxon>
        <taxon>Cytobacillus</taxon>
    </lineage>
</organism>
<protein>
    <recommendedName>
        <fullName evidence="2">non-specific protein-tyrosine kinase</fullName>
        <ecNumber evidence="2">2.7.10.2</ecNumber>
    </recommendedName>
</protein>
<evidence type="ECO:0000256" key="4">
    <source>
        <dbReference type="ARBA" id="ARBA00022741"/>
    </source>
</evidence>
<dbReference type="Proteomes" id="UP001238088">
    <property type="component" value="Unassembled WGS sequence"/>
</dbReference>
<keyword evidence="3 10" id="KW-0808">Transferase</keyword>
<evidence type="ECO:0000256" key="8">
    <source>
        <dbReference type="ARBA" id="ARBA00051245"/>
    </source>
</evidence>
<keyword evidence="7 10" id="KW-0829">Tyrosine-protein kinase</keyword>
<dbReference type="Gene3D" id="3.40.50.300">
    <property type="entry name" value="P-loop containing nucleotide triphosphate hydrolases"/>
    <property type="match status" value="1"/>
</dbReference>
<dbReference type="SUPFAM" id="SSF52540">
    <property type="entry name" value="P-loop containing nucleoside triphosphate hydrolases"/>
    <property type="match status" value="1"/>
</dbReference>
<evidence type="ECO:0000256" key="5">
    <source>
        <dbReference type="ARBA" id="ARBA00022777"/>
    </source>
</evidence>
<dbReference type="InterPro" id="IPR005702">
    <property type="entry name" value="Wzc-like_C"/>
</dbReference>
<dbReference type="GO" id="GO:0004715">
    <property type="term" value="F:non-membrane spanning protein tyrosine kinase activity"/>
    <property type="evidence" value="ECO:0007669"/>
    <property type="project" value="UniProtKB-EC"/>
</dbReference>
<evidence type="ECO:0000256" key="3">
    <source>
        <dbReference type="ARBA" id="ARBA00022679"/>
    </source>
</evidence>
<comment type="catalytic activity">
    <reaction evidence="8">
        <text>L-tyrosyl-[protein] + ATP = O-phospho-L-tyrosyl-[protein] + ADP + H(+)</text>
        <dbReference type="Rhea" id="RHEA:10596"/>
        <dbReference type="Rhea" id="RHEA-COMP:10136"/>
        <dbReference type="Rhea" id="RHEA-COMP:20101"/>
        <dbReference type="ChEBI" id="CHEBI:15378"/>
        <dbReference type="ChEBI" id="CHEBI:30616"/>
        <dbReference type="ChEBI" id="CHEBI:46858"/>
        <dbReference type="ChEBI" id="CHEBI:61978"/>
        <dbReference type="ChEBI" id="CHEBI:456216"/>
        <dbReference type="EC" id="2.7.10.2"/>
    </reaction>
</comment>